<protein>
    <recommendedName>
        <fullName evidence="2">BAH domain-containing protein</fullName>
    </recommendedName>
</protein>
<dbReference type="Proteomes" id="UP001419268">
    <property type="component" value="Unassembled WGS sequence"/>
</dbReference>
<name>A0AAP0NMT4_9MAGN</name>
<keyword evidence="4" id="KW-1185">Reference proteome</keyword>
<comment type="caution">
    <text evidence="3">The sequence shown here is derived from an EMBL/GenBank/DDBJ whole genome shotgun (WGS) entry which is preliminary data.</text>
</comment>
<dbReference type="InterPro" id="IPR001025">
    <property type="entry name" value="BAH_dom"/>
</dbReference>
<dbReference type="Gene3D" id="2.30.30.490">
    <property type="match status" value="1"/>
</dbReference>
<organism evidence="3 4">
    <name type="scientific">Stephania cephalantha</name>
    <dbReference type="NCBI Taxonomy" id="152367"/>
    <lineage>
        <taxon>Eukaryota</taxon>
        <taxon>Viridiplantae</taxon>
        <taxon>Streptophyta</taxon>
        <taxon>Embryophyta</taxon>
        <taxon>Tracheophyta</taxon>
        <taxon>Spermatophyta</taxon>
        <taxon>Magnoliopsida</taxon>
        <taxon>Ranunculales</taxon>
        <taxon>Menispermaceae</taxon>
        <taxon>Menispermoideae</taxon>
        <taxon>Cissampelideae</taxon>
        <taxon>Stephania</taxon>
    </lineage>
</organism>
<proteinExistence type="predicted"/>
<keyword evidence="1" id="KW-0732">Signal</keyword>
<evidence type="ECO:0000259" key="2">
    <source>
        <dbReference type="PROSITE" id="PS51038"/>
    </source>
</evidence>
<dbReference type="PROSITE" id="PS51038">
    <property type="entry name" value="BAH"/>
    <property type="match status" value="1"/>
</dbReference>
<dbReference type="EMBL" id="JBBNAG010000008">
    <property type="protein sequence ID" value="KAK9111819.1"/>
    <property type="molecule type" value="Genomic_DNA"/>
</dbReference>
<feature type="chain" id="PRO_5042971232" description="BAH domain-containing protein" evidence="1">
    <location>
        <begin position="26"/>
        <end position="196"/>
    </location>
</feature>
<dbReference type="AlphaFoldDB" id="A0AAP0NMT4"/>
<dbReference type="PANTHER" id="PTHR46364">
    <property type="entry name" value="OS08G0421900 PROTEIN"/>
    <property type="match status" value="1"/>
</dbReference>
<accession>A0AAP0NMT4</accession>
<sequence>MAYSLHRLRNLHVLVVLDLDVLIHAARDCVLMKPAESSKLPYAARVEKIEADARGQVKVRVRWYYSPEESIGEEDSFTDPMRCSCPITTMCRARTRSKGSASCIPSRAIPSLMRLGTRAAPWPVAAPAAAAGRVARVPPLVFFLVAARLPSGALPTIDGGAVGYDVVATPIGGAAAAPPPTWCSSHSSNFYFSKIA</sequence>
<evidence type="ECO:0000313" key="3">
    <source>
        <dbReference type="EMBL" id="KAK9111819.1"/>
    </source>
</evidence>
<gene>
    <name evidence="3" type="ORF">Scep_019338</name>
</gene>
<feature type="signal peptide" evidence="1">
    <location>
        <begin position="1"/>
        <end position="25"/>
    </location>
</feature>
<evidence type="ECO:0000256" key="1">
    <source>
        <dbReference type="SAM" id="SignalP"/>
    </source>
</evidence>
<dbReference type="GO" id="GO:0003682">
    <property type="term" value="F:chromatin binding"/>
    <property type="evidence" value="ECO:0007669"/>
    <property type="project" value="InterPro"/>
</dbReference>
<feature type="domain" description="BAH" evidence="2">
    <location>
        <begin position="22"/>
        <end position="159"/>
    </location>
</feature>
<evidence type="ECO:0000313" key="4">
    <source>
        <dbReference type="Proteomes" id="UP001419268"/>
    </source>
</evidence>
<reference evidence="3 4" key="1">
    <citation type="submission" date="2024-01" db="EMBL/GenBank/DDBJ databases">
        <title>Genome assemblies of Stephania.</title>
        <authorList>
            <person name="Yang L."/>
        </authorList>
    </citation>
    <scope>NUCLEOTIDE SEQUENCE [LARGE SCALE GENOMIC DNA]</scope>
    <source>
        <strain evidence="3">JXDWG</strain>
        <tissue evidence="3">Leaf</tissue>
    </source>
</reference>
<dbReference type="InterPro" id="IPR043151">
    <property type="entry name" value="BAH_sf"/>
</dbReference>